<evidence type="ECO:0000259" key="7">
    <source>
        <dbReference type="Pfam" id="PF01728"/>
    </source>
</evidence>
<organism evidence="8">
    <name type="scientific">Archaeoglobus fulgidus</name>
    <dbReference type="NCBI Taxonomy" id="2234"/>
    <lineage>
        <taxon>Archaea</taxon>
        <taxon>Methanobacteriati</taxon>
        <taxon>Methanobacteriota</taxon>
        <taxon>Archaeoglobi</taxon>
        <taxon>Archaeoglobales</taxon>
        <taxon>Archaeoglobaceae</taxon>
        <taxon>Archaeoglobus</taxon>
    </lineage>
</organism>
<protein>
    <recommendedName>
        <fullName evidence="5">Ribosomal RNA large subunit methyltransferase E</fullName>
        <ecNumber evidence="5">2.1.1.166</ecNumber>
    </recommendedName>
    <alternativeName>
        <fullName evidence="5">23S rRNA Um2552 methyltransferase</fullName>
    </alternativeName>
    <alternativeName>
        <fullName evidence="5">rRNA (uridine-2'-O-)-methyltransferase</fullName>
    </alternativeName>
</protein>
<dbReference type="EMBL" id="DSYZ01000082">
    <property type="protein sequence ID" value="HGT82835.1"/>
    <property type="molecule type" value="Genomic_DNA"/>
</dbReference>
<feature type="binding site" evidence="5">
    <location>
        <position position="66"/>
    </location>
    <ligand>
        <name>S-adenosyl-L-methionine</name>
        <dbReference type="ChEBI" id="CHEBI:59789"/>
    </ligand>
</feature>
<feature type="binding site" evidence="5">
    <location>
        <position position="105"/>
    </location>
    <ligand>
        <name>S-adenosyl-L-methionine</name>
        <dbReference type="ChEBI" id="CHEBI:59789"/>
    </ligand>
</feature>
<dbReference type="HAMAP" id="MF_01547">
    <property type="entry name" value="RNA_methyltr_E"/>
    <property type="match status" value="1"/>
</dbReference>
<dbReference type="GO" id="GO:0005737">
    <property type="term" value="C:cytoplasm"/>
    <property type="evidence" value="ECO:0007669"/>
    <property type="project" value="UniProtKB-SubCell"/>
</dbReference>
<keyword evidence="3 5" id="KW-0808">Transferase</keyword>
<feature type="active site" description="Proton acceptor" evidence="5 6">
    <location>
        <position position="145"/>
    </location>
</feature>
<proteinExistence type="inferred from homology"/>
<dbReference type="InterPro" id="IPR002877">
    <property type="entry name" value="RNA_MeTrfase_FtsJ_dom"/>
</dbReference>
<gene>
    <name evidence="5" type="primary">rlmE</name>
    <name evidence="8" type="ORF">ENT52_03815</name>
</gene>
<comment type="function">
    <text evidence="5">Specifically methylates the uridine in position 2552 of 23S rRNA at the 2'-O position of the ribose in the fully assembled 50S ribosomal subunit.</text>
</comment>
<evidence type="ECO:0000313" key="8">
    <source>
        <dbReference type="EMBL" id="HGT82835.1"/>
    </source>
</evidence>
<dbReference type="Gene3D" id="3.40.50.150">
    <property type="entry name" value="Vaccinia Virus protein VP39"/>
    <property type="match status" value="1"/>
</dbReference>
<feature type="domain" description="Ribosomal RNA methyltransferase FtsJ" evidence="7">
    <location>
        <begin position="17"/>
        <end position="188"/>
    </location>
</feature>
<dbReference type="SUPFAM" id="SSF53335">
    <property type="entry name" value="S-adenosyl-L-methionine-dependent methyltransferases"/>
    <property type="match status" value="1"/>
</dbReference>
<dbReference type="AlphaFoldDB" id="A0A7J3M3A1"/>
<feature type="binding site" evidence="5">
    <location>
        <position position="51"/>
    </location>
    <ligand>
        <name>S-adenosyl-L-methionine</name>
        <dbReference type="ChEBI" id="CHEBI:59789"/>
    </ligand>
</feature>
<dbReference type="GO" id="GO:0008650">
    <property type="term" value="F:rRNA (uridine-2'-O-)-methyltransferase activity"/>
    <property type="evidence" value="ECO:0007669"/>
    <property type="project" value="UniProtKB-UniRule"/>
</dbReference>
<dbReference type="EC" id="2.1.1.166" evidence="5"/>
<feature type="binding site" evidence="5">
    <location>
        <position position="49"/>
    </location>
    <ligand>
        <name>S-adenosyl-L-methionine</name>
        <dbReference type="ChEBI" id="CHEBI:59789"/>
    </ligand>
</feature>
<comment type="caution">
    <text evidence="8">The sequence shown here is derived from an EMBL/GenBank/DDBJ whole genome shotgun (WGS) entry which is preliminary data.</text>
</comment>
<dbReference type="Pfam" id="PF01728">
    <property type="entry name" value="FtsJ"/>
    <property type="match status" value="1"/>
</dbReference>
<comment type="catalytic activity">
    <reaction evidence="5">
        <text>uridine(2552) in 23S rRNA + S-adenosyl-L-methionine = 2'-O-methyluridine(2552) in 23S rRNA + S-adenosyl-L-homocysteine + H(+)</text>
        <dbReference type="Rhea" id="RHEA:42720"/>
        <dbReference type="Rhea" id="RHEA-COMP:10202"/>
        <dbReference type="Rhea" id="RHEA-COMP:10203"/>
        <dbReference type="ChEBI" id="CHEBI:15378"/>
        <dbReference type="ChEBI" id="CHEBI:57856"/>
        <dbReference type="ChEBI" id="CHEBI:59789"/>
        <dbReference type="ChEBI" id="CHEBI:65315"/>
        <dbReference type="ChEBI" id="CHEBI:74478"/>
        <dbReference type="EC" id="2.1.1.166"/>
    </reaction>
</comment>
<name>A0A7J3M3A1_ARCFL</name>
<dbReference type="PANTHER" id="PTHR10920">
    <property type="entry name" value="RIBOSOMAL RNA METHYLTRANSFERASE"/>
    <property type="match status" value="1"/>
</dbReference>
<evidence type="ECO:0000256" key="5">
    <source>
        <dbReference type="HAMAP-Rule" id="MF_01547"/>
    </source>
</evidence>
<evidence type="ECO:0000256" key="4">
    <source>
        <dbReference type="ARBA" id="ARBA00022691"/>
    </source>
</evidence>
<evidence type="ECO:0000256" key="3">
    <source>
        <dbReference type="ARBA" id="ARBA00022679"/>
    </source>
</evidence>
<reference evidence="8" key="1">
    <citation type="journal article" date="2020" name="mSystems">
        <title>Genome- and Community-Level Interaction Insights into Carbon Utilization and Element Cycling Functions of Hydrothermarchaeota in Hydrothermal Sediment.</title>
        <authorList>
            <person name="Zhou Z."/>
            <person name="Liu Y."/>
            <person name="Xu W."/>
            <person name="Pan J."/>
            <person name="Luo Z.H."/>
            <person name="Li M."/>
        </authorList>
    </citation>
    <scope>NUCLEOTIDE SEQUENCE [LARGE SCALE GENOMIC DNA]</scope>
    <source>
        <strain evidence="8">SpSt-587</strain>
    </source>
</reference>
<dbReference type="InterPro" id="IPR050082">
    <property type="entry name" value="RNA_methyltr_RlmE"/>
</dbReference>
<dbReference type="PANTHER" id="PTHR10920:SF13">
    <property type="entry name" value="PRE-RRNA 2'-O-RIBOSE RNA METHYLTRANSFERASE FTSJ3"/>
    <property type="match status" value="1"/>
</dbReference>
<dbReference type="InterPro" id="IPR029063">
    <property type="entry name" value="SAM-dependent_MTases_sf"/>
</dbReference>
<evidence type="ECO:0000256" key="6">
    <source>
        <dbReference type="PIRSR" id="PIRSR005461-1"/>
    </source>
</evidence>
<evidence type="ECO:0000256" key="2">
    <source>
        <dbReference type="ARBA" id="ARBA00022603"/>
    </source>
</evidence>
<dbReference type="InterPro" id="IPR015507">
    <property type="entry name" value="rRNA-MeTfrase_E"/>
</dbReference>
<comment type="similarity">
    <text evidence="5">Belongs to the class I-like SAM-binding methyltransferase superfamily. RNA methyltransferase RlmE family.</text>
</comment>
<keyword evidence="4 5" id="KW-0949">S-adenosyl-L-methionine</keyword>
<dbReference type="PIRSF" id="PIRSF005461">
    <property type="entry name" value="23S_rRNA_mtase"/>
    <property type="match status" value="1"/>
</dbReference>
<keyword evidence="2 5" id="KW-0489">Methyltransferase</keyword>
<keyword evidence="1 5" id="KW-0698">rRNA processing</keyword>
<comment type="subcellular location">
    <subcellularLocation>
        <location evidence="5">Cytoplasm</location>
    </subcellularLocation>
</comment>
<keyword evidence="5" id="KW-0963">Cytoplasm</keyword>
<evidence type="ECO:0000256" key="1">
    <source>
        <dbReference type="ARBA" id="ARBA00022552"/>
    </source>
</evidence>
<feature type="binding site" evidence="5">
    <location>
        <position position="82"/>
    </location>
    <ligand>
        <name>S-adenosyl-L-methionine</name>
        <dbReference type="ChEBI" id="CHEBI:59789"/>
    </ligand>
</feature>
<sequence>MRDKRDYYYWEAKKQGYRSRAAFKLLQMNKEFRLIRKGDIVLDLGASPGGWSQVAVELGALVVAVDINPMEKLEGVTFIQGDITNESIVDALLEISDCYDVVMSDASPKITGIWTIDHLRSIDLARASFKIAEAVLRNGGNFLVKVFQGEEIQNFYKDLKDRFAFKKFHSPKASRKSSAEIYFIGKGFRR</sequence>
<accession>A0A7J3M3A1</accession>